<evidence type="ECO:0000313" key="4">
    <source>
        <dbReference type="RefSeq" id="XP_015188081.1"/>
    </source>
</evidence>
<dbReference type="Gene3D" id="3.40.50.300">
    <property type="entry name" value="P-loop containing nucleotide triphosphate hydrolases"/>
    <property type="match status" value="1"/>
</dbReference>
<evidence type="ECO:0000313" key="3">
    <source>
        <dbReference type="RefSeq" id="XP_015188080.1"/>
    </source>
</evidence>
<keyword evidence="2 3" id="KW-0418">Kinase</keyword>
<keyword evidence="1" id="KW-1185">Reference proteome</keyword>
<dbReference type="InterPro" id="IPR027417">
    <property type="entry name" value="P-loop_NTPase"/>
</dbReference>
<evidence type="ECO:0000313" key="2">
    <source>
        <dbReference type="RefSeq" id="XP_015188079.1"/>
    </source>
</evidence>
<accession>A0ABM1J6J1</accession>
<sequence>MMDSKDWLIVGISGVTCSGKTILAKELHNKLNGSILIHQDNYFLLPNDPRHTKIAALNHINWEILSSLDMDRMYLDIKQLLNSTPNDLNNAGKKSKRILILEGFLLFGYKPISDLCHLKYFLTLNKDECFKRRSIRTYDPADVPGYFEEVVWPEYLKHLSTIMQDENASTELIFVDGTMEKDEMVQMVLTKIQHLLS</sequence>
<dbReference type="Proteomes" id="UP000694924">
    <property type="component" value="Unplaced"/>
</dbReference>
<dbReference type="SUPFAM" id="SSF52540">
    <property type="entry name" value="P-loop containing nucleoside triphosphate hydrolases"/>
    <property type="match status" value="1"/>
</dbReference>
<dbReference type="RefSeq" id="XP_015188082.1">
    <property type="nucleotide sequence ID" value="XM_015332596.1"/>
</dbReference>
<dbReference type="RefSeq" id="XP_015188081.1">
    <property type="nucleotide sequence ID" value="XM_015332595.1"/>
</dbReference>
<keyword evidence="2 3" id="KW-0808">Transferase</keyword>
<dbReference type="PANTHER" id="PTHR10285">
    <property type="entry name" value="URIDINE KINASE"/>
    <property type="match status" value="1"/>
</dbReference>
<name>A0ABM1J6J1_POLDO</name>
<organism evidence="1 2">
    <name type="scientific">Polistes dominula</name>
    <name type="common">European paper wasp</name>
    <name type="synonym">Vespa dominula</name>
    <dbReference type="NCBI Taxonomy" id="743375"/>
    <lineage>
        <taxon>Eukaryota</taxon>
        <taxon>Metazoa</taxon>
        <taxon>Ecdysozoa</taxon>
        <taxon>Arthropoda</taxon>
        <taxon>Hexapoda</taxon>
        <taxon>Insecta</taxon>
        <taxon>Pterygota</taxon>
        <taxon>Neoptera</taxon>
        <taxon>Endopterygota</taxon>
        <taxon>Hymenoptera</taxon>
        <taxon>Apocrita</taxon>
        <taxon>Aculeata</taxon>
        <taxon>Vespoidea</taxon>
        <taxon>Vespidae</taxon>
        <taxon>Polistinae</taxon>
        <taxon>Polistini</taxon>
        <taxon>Polistes</taxon>
    </lineage>
</organism>
<dbReference type="GeneID" id="107072559"/>
<gene>
    <name evidence="2 3 4 5" type="primary">LOC107072559</name>
</gene>
<evidence type="ECO:0000313" key="5">
    <source>
        <dbReference type="RefSeq" id="XP_015188082.1"/>
    </source>
</evidence>
<dbReference type="GO" id="GO:0016301">
    <property type="term" value="F:kinase activity"/>
    <property type="evidence" value="ECO:0007669"/>
    <property type="project" value="UniProtKB-KW"/>
</dbReference>
<dbReference type="RefSeq" id="XP_015188079.1">
    <property type="nucleotide sequence ID" value="XM_015332593.1"/>
</dbReference>
<dbReference type="RefSeq" id="XP_015188080.1">
    <property type="nucleotide sequence ID" value="XM_015332594.1"/>
</dbReference>
<proteinExistence type="predicted"/>
<evidence type="ECO:0000313" key="1">
    <source>
        <dbReference type="Proteomes" id="UP000694924"/>
    </source>
</evidence>
<protein>
    <submittedName>
        <fullName evidence="2 3">Nicotinamide riboside kinase 1 isoform X1</fullName>
    </submittedName>
</protein>
<reference evidence="2 3" key="1">
    <citation type="submission" date="2025-05" db="UniProtKB">
        <authorList>
            <consortium name="RefSeq"/>
        </authorList>
    </citation>
    <scope>IDENTIFICATION</scope>
    <source>
        <tissue evidence="2 3">Whole body</tissue>
    </source>
</reference>